<accession>A0A2G5KBP3</accession>
<proteinExistence type="predicted"/>
<gene>
    <name evidence="2" type="ORF">BFP76_11890</name>
</gene>
<dbReference type="EMBL" id="MDGM01000003">
    <property type="protein sequence ID" value="PIB26589.1"/>
    <property type="molecule type" value="Genomic_DNA"/>
</dbReference>
<feature type="domain" description="Sulphotransferase Stf0" evidence="1">
    <location>
        <begin position="39"/>
        <end position="196"/>
    </location>
</feature>
<evidence type="ECO:0000259" key="1">
    <source>
        <dbReference type="Pfam" id="PF09037"/>
    </source>
</evidence>
<evidence type="ECO:0000313" key="3">
    <source>
        <dbReference type="Proteomes" id="UP000231516"/>
    </source>
</evidence>
<dbReference type="Proteomes" id="UP000231516">
    <property type="component" value="Unassembled WGS sequence"/>
</dbReference>
<dbReference type="InterPro" id="IPR027417">
    <property type="entry name" value="P-loop_NTPase"/>
</dbReference>
<keyword evidence="3" id="KW-1185">Reference proteome</keyword>
<dbReference type="AlphaFoldDB" id="A0A2G5KBP3"/>
<sequence length="248" mass="27980">MGGMGVPGEHLMPLIRKDKKAFKQGGDLTVSEQDVIDLIAKKGGDDNSPDVYGLKLMVSYADHVNWMLGGEKETHPVQAAQNVIDWAYRTYDAVNLVSVVRPSILDQSISRAMAKTTGMYHLPQGDGASDPYAQTEIDDDLLNFAIWREVPIVINHMRNLQSILNANQDKVLKIDFRELTKNQTDSNLRIVEHARKSGFEPHKNLAERKLKKLIKKERSAQIKQNFFDFALNQGFGAENFEMIKSILK</sequence>
<reference evidence="2 3" key="1">
    <citation type="submission" date="2016-08" db="EMBL/GenBank/DDBJ databases">
        <title>Draft genome of Amylibacter sp. strain 4G11.</title>
        <authorList>
            <person name="Wong S.-K."/>
            <person name="Hamasaki K."/>
            <person name="Yoshizawa S."/>
        </authorList>
    </citation>
    <scope>NUCLEOTIDE SEQUENCE [LARGE SCALE GENOMIC DNA]</scope>
    <source>
        <strain evidence="2 3">4G11</strain>
    </source>
</reference>
<protein>
    <recommendedName>
        <fullName evidence="1">Sulphotransferase Stf0 domain-containing protein</fullName>
    </recommendedName>
</protein>
<comment type="caution">
    <text evidence="2">The sequence shown here is derived from an EMBL/GenBank/DDBJ whole genome shotgun (WGS) entry which is preliminary data.</text>
</comment>
<dbReference type="Gene3D" id="3.40.50.300">
    <property type="entry name" value="P-loop containing nucleotide triphosphate hydrolases"/>
    <property type="match status" value="1"/>
</dbReference>
<dbReference type="Pfam" id="PF09037">
    <property type="entry name" value="Sulphotransf"/>
    <property type="match status" value="1"/>
</dbReference>
<name>A0A2G5KBP3_9RHOB</name>
<organism evidence="2 3">
    <name type="scientific">Paramylibacter kogurei</name>
    <dbReference type="NCBI Taxonomy" id="1889778"/>
    <lineage>
        <taxon>Bacteria</taxon>
        <taxon>Pseudomonadati</taxon>
        <taxon>Pseudomonadota</taxon>
        <taxon>Alphaproteobacteria</taxon>
        <taxon>Rhodobacterales</taxon>
        <taxon>Paracoccaceae</taxon>
        <taxon>Paramylibacter</taxon>
    </lineage>
</organism>
<evidence type="ECO:0000313" key="2">
    <source>
        <dbReference type="EMBL" id="PIB26589.1"/>
    </source>
</evidence>
<dbReference type="InterPro" id="IPR024628">
    <property type="entry name" value="Sulfotransferase_Stf0_dom"/>
</dbReference>